<feature type="binding site" description="axial binding residue" evidence="2">
    <location>
        <position position="463"/>
    </location>
    <ligand>
        <name>heme</name>
        <dbReference type="ChEBI" id="CHEBI:30413"/>
    </ligand>
    <ligandPart>
        <name>Fe</name>
        <dbReference type="ChEBI" id="CHEBI:18248"/>
    </ligandPart>
</feature>
<gene>
    <name evidence="5" type="primary">20209907</name>
    <name evidence="4" type="ORF">HELRODRAFT_184907</name>
</gene>
<dbReference type="InterPro" id="IPR001128">
    <property type="entry name" value="Cyt_P450"/>
</dbReference>
<evidence type="ECO:0000256" key="3">
    <source>
        <dbReference type="SAM" id="Phobius"/>
    </source>
</evidence>
<dbReference type="OrthoDB" id="1470350at2759"/>
<dbReference type="GO" id="GO:0020037">
    <property type="term" value="F:heme binding"/>
    <property type="evidence" value="ECO:0007669"/>
    <property type="project" value="InterPro"/>
</dbReference>
<dbReference type="PRINTS" id="PR00463">
    <property type="entry name" value="EP450I"/>
</dbReference>
<dbReference type="CTD" id="20209907"/>
<dbReference type="AlphaFoldDB" id="T1FM58"/>
<dbReference type="SUPFAM" id="SSF48264">
    <property type="entry name" value="Cytochrome P450"/>
    <property type="match status" value="1"/>
</dbReference>
<keyword evidence="2" id="KW-0479">Metal-binding</keyword>
<dbReference type="OMA" id="RTFLFWI"/>
<comment type="cofactor">
    <cofactor evidence="2">
        <name>heme</name>
        <dbReference type="ChEBI" id="CHEBI:30413"/>
    </cofactor>
</comment>
<proteinExistence type="inferred from homology"/>
<dbReference type="PRINTS" id="PR00385">
    <property type="entry name" value="P450"/>
</dbReference>
<accession>T1FM58</accession>
<dbReference type="InterPro" id="IPR036396">
    <property type="entry name" value="Cyt_P450_sf"/>
</dbReference>
<dbReference type="Pfam" id="PF00067">
    <property type="entry name" value="p450"/>
    <property type="match status" value="1"/>
</dbReference>
<reference evidence="6" key="1">
    <citation type="submission" date="2012-12" db="EMBL/GenBank/DDBJ databases">
        <authorList>
            <person name="Hellsten U."/>
            <person name="Grimwood J."/>
            <person name="Chapman J.A."/>
            <person name="Shapiro H."/>
            <person name="Aerts A."/>
            <person name="Otillar R.P."/>
            <person name="Terry A.Y."/>
            <person name="Boore J.L."/>
            <person name="Simakov O."/>
            <person name="Marletaz F."/>
            <person name="Cho S.-J."/>
            <person name="Edsinger-Gonzales E."/>
            <person name="Havlak P."/>
            <person name="Kuo D.-H."/>
            <person name="Larsson T."/>
            <person name="Lv J."/>
            <person name="Arendt D."/>
            <person name="Savage R."/>
            <person name="Osoegawa K."/>
            <person name="de Jong P."/>
            <person name="Lindberg D.R."/>
            <person name="Seaver E.C."/>
            <person name="Weisblat D.A."/>
            <person name="Putnam N.H."/>
            <person name="Grigoriev I.V."/>
            <person name="Rokhsar D.S."/>
        </authorList>
    </citation>
    <scope>NUCLEOTIDE SEQUENCE</scope>
</reference>
<keyword evidence="2" id="KW-0349">Heme</keyword>
<organism evidence="5 6">
    <name type="scientific">Helobdella robusta</name>
    <name type="common">Californian leech</name>
    <dbReference type="NCBI Taxonomy" id="6412"/>
    <lineage>
        <taxon>Eukaryota</taxon>
        <taxon>Metazoa</taxon>
        <taxon>Spiralia</taxon>
        <taxon>Lophotrochozoa</taxon>
        <taxon>Annelida</taxon>
        <taxon>Clitellata</taxon>
        <taxon>Hirudinea</taxon>
        <taxon>Rhynchobdellida</taxon>
        <taxon>Glossiphoniidae</taxon>
        <taxon>Helobdella</taxon>
    </lineage>
</organism>
<evidence type="ECO:0000313" key="5">
    <source>
        <dbReference type="EnsemblMetazoa" id="HelroP184907"/>
    </source>
</evidence>
<keyword evidence="2" id="KW-0408">Iron</keyword>
<dbReference type="Proteomes" id="UP000015101">
    <property type="component" value="Unassembled WGS sequence"/>
</dbReference>
<dbReference type="Gene3D" id="1.10.630.10">
    <property type="entry name" value="Cytochrome P450"/>
    <property type="match status" value="1"/>
</dbReference>
<dbReference type="GO" id="GO:0005506">
    <property type="term" value="F:iron ion binding"/>
    <property type="evidence" value="ECO:0007669"/>
    <property type="project" value="InterPro"/>
</dbReference>
<dbReference type="EMBL" id="AMQM01000479">
    <property type="status" value="NOT_ANNOTATED_CDS"/>
    <property type="molecule type" value="Genomic_DNA"/>
</dbReference>
<dbReference type="RefSeq" id="XP_009015316.1">
    <property type="nucleotide sequence ID" value="XM_009017068.1"/>
</dbReference>
<evidence type="ECO:0000256" key="2">
    <source>
        <dbReference type="PIRSR" id="PIRSR602401-1"/>
    </source>
</evidence>
<comment type="similarity">
    <text evidence="1">Belongs to the cytochrome P450 family.</text>
</comment>
<reference evidence="5" key="3">
    <citation type="submission" date="2015-06" db="UniProtKB">
        <authorList>
            <consortium name="EnsemblMetazoa"/>
        </authorList>
    </citation>
    <scope>IDENTIFICATION</scope>
</reference>
<dbReference type="GO" id="GO:0004497">
    <property type="term" value="F:monooxygenase activity"/>
    <property type="evidence" value="ECO:0007669"/>
    <property type="project" value="InterPro"/>
</dbReference>
<dbReference type="STRING" id="6412.T1FM58"/>
<evidence type="ECO:0000313" key="4">
    <source>
        <dbReference type="EMBL" id="ESO05948.1"/>
    </source>
</evidence>
<dbReference type="KEGG" id="hro:HELRODRAFT_184907"/>
<dbReference type="InterPro" id="IPR050196">
    <property type="entry name" value="Cytochrome_P450_Monoox"/>
</dbReference>
<dbReference type="EnsemblMetazoa" id="HelroT184907">
    <property type="protein sequence ID" value="HelroP184907"/>
    <property type="gene ID" value="HelroG184907"/>
</dbReference>
<dbReference type="GO" id="GO:0016705">
    <property type="term" value="F:oxidoreductase activity, acting on paired donors, with incorporation or reduction of molecular oxygen"/>
    <property type="evidence" value="ECO:0007669"/>
    <property type="project" value="InterPro"/>
</dbReference>
<evidence type="ECO:0008006" key="7">
    <source>
        <dbReference type="Google" id="ProtNLM"/>
    </source>
</evidence>
<dbReference type="HOGENOM" id="CLU_001570_5_1_1"/>
<dbReference type="InterPro" id="IPR002401">
    <property type="entry name" value="Cyt_P450_E_grp-I"/>
</dbReference>
<keyword evidence="6" id="KW-1185">Reference proteome</keyword>
<evidence type="ECO:0000256" key="1">
    <source>
        <dbReference type="ARBA" id="ARBA00010617"/>
    </source>
</evidence>
<dbReference type="eggNOG" id="KOG0157">
    <property type="taxonomic scope" value="Eukaryota"/>
</dbReference>
<feature type="transmembrane region" description="Helical" evidence="3">
    <location>
        <begin position="31"/>
        <end position="52"/>
    </location>
</feature>
<name>T1FM58_HELRO</name>
<sequence length="518" mass="59217">MTSLVSALFPNIASTERLIQILTTIPWLDGALYVTIFLITWVVYQLAILPFLSPLRKVPGLPYNPIVGNMMYMFSGEGMESHIKMVNQYGPYVRYYFLYGKERLLIADPEGMRHVMVTNSKNYERPKNKLKYMIMLLMNGLVTSGGARHAVHKKLMFPAFNNKSINGMFAKFHRQTGRLVNYWKKLSAGDFIVHVHNDLTRITLDVIGETAFGFNFDSLEHPDFELGKVFHELVTGIPLSFKLLIPFYADLPSPTNKRFKKNVEFVRNFVQNIIDSKKIMLESGSDRENVTNDVLGMMMVARDEETGEGMSDGELTDHVVTLMMAGHETTAVAIAWCLLMLAKNENVQEKLRNEVETFHLRPDEIHSIEVLDSLEYCDCVVKETLRLYPPIPFTLRKSLKADVIAGYKIPAGTLMMLSMGAMMRRADLYEDPEKFIPERFFGISGPERSLNSFLPFITGPRMCLGYKFALVEIKLTIMALISNFKFETLPEEKDYKRKAGLTMRPDPTLRLKLIQIIK</sequence>
<keyword evidence="3" id="KW-0472">Membrane</keyword>
<evidence type="ECO:0000313" key="6">
    <source>
        <dbReference type="Proteomes" id="UP000015101"/>
    </source>
</evidence>
<protein>
    <recommendedName>
        <fullName evidence="7">Cytochrome P450</fullName>
    </recommendedName>
</protein>
<reference evidence="4 6" key="2">
    <citation type="journal article" date="2013" name="Nature">
        <title>Insights into bilaterian evolution from three spiralian genomes.</title>
        <authorList>
            <person name="Simakov O."/>
            <person name="Marletaz F."/>
            <person name="Cho S.J."/>
            <person name="Edsinger-Gonzales E."/>
            <person name="Havlak P."/>
            <person name="Hellsten U."/>
            <person name="Kuo D.H."/>
            <person name="Larsson T."/>
            <person name="Lv J."/>
            <person name="Arendt D."/>
            <person name="Savage R."/>
            <person name="Osoegawa K."/>
            <person name="de Jong P."/>
            <person name="Grimwood J."/>
            <person name="Chapman J.A."/>
            <person name="Shapiro H."/>
            <person name="Aerts A."/>
            <person name="Otillar R.P."/>
            <person name="Terry A.Y."/>
            <person name="Boore J.L."/>
            <person name="Grigoriev I.V."/>
            <person name="Lindberg D.R."/>
            <person name="Seaver E.C."/>
            <person name="Weisblat D.A."/>
            <person name="Putnam N.H."/>
            <person name="Rokhsar D.S."/>
        </authorList>
    </citation>
    <scope>NUCLEOTIDE SEQUENCE</scope>
</reference>
<dbReference type="EMBL" id="KB096324">
    <property type="protein sequence ID" value="ESO05948.1"/>
    <property type="molecule type" value="Genomic_DNA"/>
</dbReference>
<dbReference type="GeneID" id="20209907"/>
<dbReference type="PANTHER" id="PTHR24291:SF175">
    <property type="entry name" value="CYTOCHROME P450"/>
    <property type="match status" value="1"/>
</dbReference>
<keyword evidence="3" id="KW-1133">Transmembrane helix</keyword>
<dbReference type="InParanoid" id="T1FM58"/>
<keyword evidence="3" id="KW-0812">Transmembrane</keyword>
<dbReference type="PANTHER" id="PTHR24291">
    <property type="entry name" value="CYTOCHROME P450 FAMILY 4"/>
    <property type="match status" value="1"/>
</dbReference>